<keyword evidence="8" id="KW-1185">Reference proteome</keyword>
<dbReference type="GO" id="GO:0005737">
    <property type="term" value="C:cytoplasm"/>
    <property type="evidence" value="ECO:0007669"/>
    <property type="project" value="TreeGrafter"/>
</dbReference>
<dbReference type="NCBIfam" id="TIGR00654">
    <property type="entry name" value="PhzF_family"/>
    <property type="match status" value="1"/>
</dbReference>
<dbReference type="PANTHER" id="PTHR13774">
    <property type="entry name" value="PHENAZINE BIOSYNTHESIS PROTEIN"/>
    <property type="match status" value="1"/>
</dbReference>
<feature type="region of interest" description="Disordered" evidence="4">
    <location>
        <begin position="1"/>
        <end position="30"/>
    </location>
</feature>
<evidence type="ECO:0000313" key="6">
    <source>
        <dbReference type="EMBL" id="SFN97771.1"/>
    </source>
</evidence>
<gene>
    <name evidence="5" type="ORF">ATL45_3477</name>
    <name evidence="6" type="ORF">SAMN05421805_108113</name>
</gene>
<keyword evidence="2" id="KW-0413">Isomerase</keyword>
<dbReference type="Proteomes" id="UP000199398">
    <property type="component" value="Unassembled WGS sequence"/>
</dbReference>
<reference evidence="5 8" key="2">
    <citation type="submission" date="2018-10" db="EMBL/GenBank/DDBJ databases">
        <title>Sequencing the genomes of 1000 actinobacteria strains.</title>
        <authorList>
            <person name="Klenk H.-P."/>
        </authorList>
    </citation>
    <scope>NUCLEOTIDE SEQUENCE [LARGE SCALE GENOMIC DNA]</scope>
    <source>
        <strain evidence="5 8">DSM 45119</strain>
    </source>
</reference>
<evidence type="ECO:0000256" key="1">
    <source>
        <dbReference type="ARBA" id="ARBA00008270"/>
    </source>
</evidence>
<organism evidence="6 7">
    <name type="scientific">Saccharopolyspora antimicrobica</name>
    <dbReference type="NCBI Taxonomy" id="455193"/>
    <lineage>
        <taxon>Bacteria</taxon>
        <taxon>Bacillati</taxon>
        <taxon>Actinomycetota</taxon>
        <taxon>Actinomycetes</taxon>
        <taxon>Pseudonocardiales</taxon>
        <taxon>Pseudonocardiaceae</taxon>
        <taxon>Saccharopolyspora</taxon>
    </lineage>
</organism>
<dbReference type="Proteomes" id="UP000270697">
    <property type="component" value="Unassembled WGS sequence"/>
</dbReference>
<evidence type="ECO:0000313" key="5">
    <source>
        <dbReference type="EMBL" id="RKT85141.1"/>
    </source>
</evidence>
<dbReference type="AlphaFoldDB" id="A0A1I5DG38"/>
<evidence type="ECO:0000256" key="3">
    <source>
        <dbReference type="PIRSR" id="PIRSR016184-1"/>
    </source>
</evidence>
<name>A0A1I5DG38_9PSEU</name>
<feature type="active site" evidence="3">
    <location>
        <position position="88"/>
    </location>
</feature>
<comment type="similarity">
    <text evidence="1">Belongs to the PhzF family.</text>
</comment>
<dbReference type="Pfam" id="PF02567">
    <property type="entry name" value="PhzC-PhzF"/>
    <property type="match status" value="1"/>
</dbReference>
<protein>
    <submittedName>
        <fullName evidence="6">Phenazine biosynthesis protein PhzF family</fullName>
    </submittedName>
    <submittedName>
        <fullName evidence="5">PhzF family phenazine biosynthesis protein</fullName>
    </submittedName>
</protein>
<dbReference type="EMBL" id="FOUP01000008">
    <property type="protein sequence ID" value="SFN97771.1"/>
    <property type="molecule type" value="Genomic_DNA"/>
</dbReference>
<dbReference type="GO" id="GO:0016853">
    <property type="term" value="F:isomerase activity"/>
    <property type="evidence" value="ECO:0007669"/>
    <property type="project" value="UniProtKB-KW"/>
</dbReference>
<evidence type="ECO:0000313" key="8">
    <source>
        <dbReference type="Proteomes" id="UP000270697"/>
    </source>
</evidence>
<evidence type="ECO:0000313" key="7">
    <source>
        <dbReference type="Proteomes" id="UP000199398"/>
    </source>
</evidence>
<sequence>MSDLVPTSAPRNRTSGDRDATQPQETAKREIQLDATTTVDRGEAERVQRLVGFSSDPNGGNPAGVVLDAVGLSDADMLRIAADVGYSETAFVFPRGEREHDIRFFSPKAEVSFCGHATIATAVALAERDGTGRIDLHTRAGLITVDTQVDGSGRPTATLTSVPTSVRDVEPAILDEALAALGWSGDDLDPDLPPRIAFGGNDHLVLAVSTREKLAALSYDFDRLGKLMADQDWTTLQLVWRESPELFHARDPFPPGGVVEDAATGAAAAAFGGYLKHLGLVTPPTAFRIHQGFDMGRPSILDVEVAADHDRIRVTGTAARIQ</sequence>
<dbReference type="OrthoDB" id="9788221at2"/>
<reference evidence="6 7" key="1">
    <citation type="submission" date="2016-10" db="EMBL/GenBank/DDBJ databases">
        <authorList>
            <person name="de Groot N.N."/>
        </authorList>
    </citation>
    <scope>NUCLEOTIDE SEQUENCE [LARGE SCALE GENOMIC DNA]</scope>
    <source>
        <strain evidence="6 7">CPCC 201259</strain>
    </source>
</reference>
<dbReference type="EMBL" id="RBXX01000002">
    <property type="protein sequence ID" value="RKT85141.1"/>
    <property type="molecule type" value="Genomic_DNA"/>
</dbReference>
<dbReference type="PANTHER" id="PTHR13774:SF39">
    <property type="entry name" value="BIOSYNTHESIS PROTEIN, PUTATIVE-RELATED"/>
    <property type="match status" value="1"/>
</dbReference>
<proteinExistence type="inferred from homology"/>
<evidence type="ECO:0000256" key="2">
    <source>
        <dbReference type="ARBA" id="ARBA00023235"/>
    </source>
</evidence>
<feature type="compositionally biased region" description="Basic and acidic residues" evidence="4">
    <location>
        <begin position="14"/>
        <end position="30"/>
    </location>
</feature>
<dbReference type="PIRSF" id="PIRSF016184">
    <property type="entry name" value="PhzC_PhzF"/>
    <property type="match status" value="1"/>
</dbReference>
<dbReference type="STRING" id="455193.SAMN05421805_108113"/>
<dbReference type="Gene3D" id="3.10.310.10">
    <property type="entry name" value="Diaminopimelate Epimerase, Chain A, domain 1"/>
    <property type="match status" value="2"/>
</dbReference>
<dbReference type="InterPro" id="IPR003719">
    <property type="entry name" value="Phenazine_PhzF-like"/>
</dbReference>
<dbReference type="SUPFAM" id="SSF54506">
    <property type="entry name" value="Diaminopimelate epimerase-like"/>
    <property type="match status" value="1"/>
</dbReference>
<evidence type="ECO:0000256" key="4">
    <source>
        <dbReference type="SAM" id="MobiDB-lite"/>
    </source>
</evidence>
<accession>A0A1I5DG38</accession>